<dbReference type="RefSeq" id="WP_193678209.1">
    <property type="nucleotide sequence ID" value="NZ_JADDIV010000005.1"/>
</dbReference>
<keyword evidence="2" id="KW-1185">Reference proteome</keyword>
<evidence type="ECO:0000313" key="2">
    <source>
        <dbReference type="Proteomes" id="UP000806285"/>
    </source>
</evidence>
<accession>A0ABR9S7T4</accession>
<name>A0ABR9S7T4_9BURK</name>
<gene>
    <name evidence="1" type="ORF">IM787_18665</name>
</gene>
<dbReference type="Proteomes" id="UP000806285">
    <property type="component" value="Unassembled WGS sequence"/>
</dbReference>
<reference evidence="1 2" key="1">
    <citation type="submission" date="2020-10" db="EMBL/GenBank/DDBJ databases">
        <title>Ramlibacter sp. HM2 16S ribosomal RNA gene Genome sequencing and assembly.</title>
        <authorList>
            <person name="Kang M."/>
        </authorList>
    </citation>
    <scope>NUCLEOTIDE SEQUENCE [LARGE SCALE GENOMIC DNA]</scope>
    <source>
        <strain evidence="1 2">HM2</strain>
    </source>
</reference>
<proteinExistence type="predicted"/>
<organism evidence="1 2">
    <name type="scientific">Ramlibacter pallidus</name>
    <dbReference type="NCBI Taxonomy" id="2780087"/>
    <lineage>
        <taxon>Bacteria</taxon>
        <taxon>Pseudomonadati</taxon>
        <taxon>Pseudomonadota</taxon>
        <taxon>Betaproteobacteria</taxon>
        <taxon>Burkholderiales</taxon>
        <taxon>Comamonadaceae</taxon>
        <taxon>Ramlibacter</taxon>
    </lineage>
</organism>
<dbReference type="EMBL" id="JADDIV010000005">
    <property type="protein sequence ID" value="MBE7369593.1"/>
    <property type="molecule type" value="Genomic_DNA"/>
</dbReference>
<protein>
    <submittedName>
        <fullName evidence="1">Uncharacterized protein</fullName>
    </submittedName>
</protein>
<comment type="caution">
    <text evidence="1">The sequence shown here is derived from an EMBL/GenBank/DDBJ whole genome shotgun (WGS) entry which is preliminary data.</text>
</comment>
<evidence type="ECO:0000313" key="1">
    <source>
        <dbReference type="EMBL" id="MBE7369593.1"/>
    </source>
</evidence>
<sequence length="74" mass="8553">MKLTACDCRAAYYARVKRSPWMHLAFGRKLYRCHACEALMLLDPSDVTVRRNTELGTDDTVPDMFPETVAHYRS</sequence>